<keyword evidence="2" id="KW-1185">Reference proteome</keyword>
<dbReference type="Proteomes" id="UP000010467">
    <property type="component" value="Chromosome"/>
</dbReference>
<dbReference type="STRING" id="937777.Deipe_0464"/>
<sequence>MSGLYAGFEFELPGVTERYPLPLTFQPTGGVGYNLSSQLERAPGSTRWFSTGDGLPIPEPFVLSGIISAASEYHATLVLRELLDAQKRAVKLWRGGIRYRELIAQTYPYGQLTPASKNSRHWNVTLTLLPTGPDWIPGATQALGDAPLGAFPLGEGYDGTEKLPI</sequence>
<evidence type="ECO:0000313" key="2">
    <source>
        <dbReference type="Proteomes" id="UP000010467"/>
    </source>
</evidence>
<dbReference type="OrthoDB" id="9958271at2"/>
<dbReference type="AlphaFoldDB" id="K9ZZ80"/>
<reference evidence="2" key="1">
    <citation type="submission" date="2012-03" db="EMBL/GenBank/DDBJ databases">
        <title>Complete sequence of chromosome of Deinococcus peraridilitoris DSM 19664.</title>
        <authorList>
            <person name="Lucas S."/>
            <person name="Copeland A."/>
            <person name="Lapidus A."/>
            <person name="Glavina del Rio T."/>
            <person name="Dalin E."/>
            <person name="Tice H."/>
            <person name="Bruce D."/>
            <person name="Goodwin L."/>
            <person name="Pitluck S."/>
            <person name="Peters L."/>
            <person name="Mikhailova N."/>
            <person name="Lu M."/>
            <person name="Kyrpides N."/>
            <person name="Mavromatis K."/>
            <person name="Ivanova N."/>
            <person name="Brettin T."/>
            <person name="Detter J.C."/>
            <person name="Han C."/>
            <person name="Larimer F."/>
            <person name="Land M."/>
            <person name="Hauser L."/>
            <person name="Markowitz V."/>
            <person name="Cheng J.-F."/>
            <person name="Hugenholtz P."/>
            <person name="Woyke T."/>
            <person name="Wu D."/>
            <person name="Pukall R."/>
            <person name="Steenblock K."/>
            <person name="Brambilla E."/>
            <person name="Klenk H.-P."/>
            <person name="Eisen J.A."/>
        </authorList>
    </citation>
    <scope>NUCLEOTIDE SEQUENCE [LARGE SCALE GENOMIC DNA]</scope>
    <source>
        <strain evidence="2">DSM 19664 / LMG 22246 / CIP 109416 / KR-200</strain>
    </source>
</reference>
<dbReference type="PATRIC" id="fig|937777.3.peg.470"/>
<proteinExistence type="predicted"/>
<dbReference type="HOGENOM" id="CLU_1608151_0_0_0"/>
<name>K9ZZ80_DEIPD</name>
<dbReference type="RefSeq" id="WP_015234370.1">
    <property type="nucleotide sequence ID" value="NC_019793.1"/>
</dbReference>
<protein>
    <submittedName>
        <fullName evidence="1">Uncharacterized protein</fullName>
    </submittedName>
</protein>
<organism evidence="1 2">
    <name type="scientific">Deinococcus peraridilitoris (strain DSM 19664 / LMG 22246 / CIP 109416 / KR-200)</name>
    <dbReference type="NCBI Taxonomy" id="937777"/>
    <lineage>
        <taxon>Bacteria</taxon>
        <taxon>Thermotogati</taxon>
        <taxon>Deinococcota</taxon>
        <taxon>Deinococci</taxon>
        <taxon>Deinococcales</taxon>
        <taxon>Deinococcaceae</taxon>
        <taxon>Deinococcus</taxon>
    </lineage>
</organism>
<gene>
    <name evidence="1" type="ordered locus">Deipe_0464</name>
</gene>
<dbReference type="EMBL" id="CP003382">
    <property type="protein sequence ID" value="AFZ66060.1"/>
    <property type="molecule type" value="Genomic_DNA"/>
</dbReference>
<evidence type="ECO:0000313" key="1">
    <source>
        <dbReference type="EMBL" id="AFZ66060.1"/>
    </source>
</evidence>
<dbReference type="KEGG" id="dpd:Deipe_0464"/>
<accession>K9ZZ80</accession>